<feature type="non-terminal residue" evidence="1">
    <location>
        <position position="1"/>
    </location>
</feature>
<dbReference type="AlphaFoldDB" id="A0A2M8L1L2"/>
<accession>A0A2M8L1L2</accession>
<reference evidence="2" key="1">
    <citation type="submission" date="2017-09" db="EMBL/GenBank/DDBJ databases">
        <title>Depth-based differentiation of microbial function through sediment-hosted aquifers and enrichment of novel symbionts in the deep terrestrial subsurface.</title>
        <authorList>
            <person name="Probst A.J."/>
            <person name="Ladd B."/>
            <person name="Jarett J.K."/>
            <person name="Geller-Mcgrath D.E."/>
            <person name="Sieber C.M.K."/>
            <person name="Emerson J.B."/>
            <person name="Anantharaman K."/>
            <person name="Thomas B.C."/>
            <person name="Malmstrom R."/>
            <person name="Stieglmeier M."/>
            <person name="Klingl A."/>
            <person name="Woyke T."/>
            <person name="Ryan C.M."/>
            <person name="Banfield J.F."/>
        </authorList>
    </citation>
    <scope>NUCLEOTIDE SEQUENCE [LARGE SCALE GENOMIC DNA]</scope>
</reference>
<protein>
    <submittedName>
        <fullName evidence="1">Uncharacterized protein</fullName>
    </submittedName>
</protein>
<name>A0A2M8L1L2_9BACT</name>
<comment type="caution">
    <text evidence="1">The sequence shown here is derived from an EMBL/GenBank/DDBJ whole genome shotgun (WGS) entry which is preliminary data.</text>
</comment>
<organism evidence="1 2">
    <name type="scientific">Candidatus Shapirobacteria bacterium CG10_big_fil_rev_8_21_14_0_10_36_6</name>
    <dbReference type="NCBI Taxonomy" id="1974886"/>
    <lineage>
        <taxon>Bacteria</taxon>
        <taxon>Candidatus Shapironibacteriota</taxon>
    </lineage>
</organism>
<evidence type="ECO:0000313" key="1">
    <source>
        <dbReference type="EMBL" id="PJE66823.1"/>
    </source>
</evidence>
<proteinExistence type="predicted"/>
<gene>
    <name evidence="1" type="ORF">COU93_02170</name>
</gene>
<evidence type="ECO:0000313" key="2">
    <source>
        <dbReference type="Proteomes" id="UP000229766"/>
    </source>
</evidence>
<dbReference type="EMBL" id="PFEI01000125">
    <property type="protein sequence ID" value="PJE66823.1"/>
    <property type="molecule type" value="Genomic_DNA"/>
</dbReference>
<feature type="non-terminal residue" evidence="1">
    <location>
        <position position="593"/>
    </location>
</feature>
<sequence length="593" mass="66775">QTLPLSTKLTKQNKKRLLLKRQLHNLSAQITNLGRESGTTIKPVLQNVINPSSGIILNPQGVDMMANLIESSFNLGQRISTRLNQKWSDLTGRNNPPEIIQESINSTSNEENIIPNIVDIPTPTSLSEINTLDDLALYLYDTQTKSKQSIRLYYQDKNSSNWLWNRQVSVPEFFQNHFFLDEHYYLYDGTQYVSLYDLFQKVFKKNQSQFLTYRTASESESQDELLNLLSPLWQQAKLNEVRQLAQETNGIIVEIPNTTISDDIKYMITYPDVKVPPNSLKIYRGINTKTSASVSNQVGNILRDTLIGGVNGVDTPAISNPTILDAFNTFMSNPTRDDYLSLVELLKNHGYPNQAEKMEDYLTSSLGIDKTLENYNQIQDEHNLPHRSFAEALLYLHYDTQAGAITASPYLSTSIVPTQSINYASKNGGFIVANVTPNQITPYNHEIAYHGKLEQSNISAFVPLGNIKNQHVVDLLVGAVNDIPAYDHASKILPQHTLEQIITQNKQEYIDFAKRHLAQGESTEAVTSLLINGFIANLKFRFAPITDQDLATLRAQIVEISSAIANNPDDYNNHPTYPWQAANSTTLIPLKQV</sequence>
<dbReference type="Proteomes" id="UP000229766">
    <property type="component" value="Unassembled WGS sequence"/>
</dbReference>